<keyword evidence="1" id="KW-1133">Transmembrane helix</keyword>
<dbReference type="Proteomes" id="UP000177276">
    <property type="component" value="Unassembled WGS sequence"/>
</dbReference>
<evidence type="ECO:0000256" key="1">
    <source>
        <dbReference type="SAM" id="Phobius"/>
    </source>
</evidence>
<keyword evidence="1" id="KW-0812">Transmembrane</keyword>
<dbReference type="AlphaFoldDB" id="A0A1G2URP2"/>
<keyword evidence="1" id="KW-0472">Membrane</keyword>
<dbReference type="InterPro" id="IPR035451">
    <property type="entry name" value="Ada-like_dom_sf"/>
</dbReference>
<accession>A0A1G2URP2</accession>
<dbReference type="EMBL" id="MHWS01000018">
    <property type="protein sequence ID" value="OHB12029.1"/>
    <property type="molecule type" value="Genomic_DNA"/>
</dbReference>
<evidence type="ECO:0008006" key="4">
    <source>
        <dbReference type="Google" id="ProtNLM"/>
    </source>
</evidence>
<proteinExistence type="predicted"/>
<dbReference type="Gene3D" id="3.40.10.10">
    <property type="entry name" value="DNA Methylphosphotriester Repair Domain"/>
    <property type="match status" value="1"/>
</dbReference>
<reference evidence="2 3" key="1">
    <citation type="journal article" date="2016" name="Nat. Commun.">
        <title>Thousands of microbial genomes shed light on interconnected biogeochemical processes in an aquifer system.</title>
        <authorList>
            <person name="Anantharaman K."/>
            <person name="Brown C.T."/>
            <person name="Hug L.A."/>
            <person name="Sharon I."/>
            <person name="Castelle C.J."/>
            <person name="Probst A.J."/>
            <person name="Thomas B.C."/>
            <person name="Singh A."/>
            <person name="Wilkins M.J."/>
            <person name="Karaoz U."/>
            <person name="Brodie E.L."/>
            <person name="Williams K.H."/>
            <person name="Hubbard S.S."/>
            <person name="Banfield J.F."/>
        </authorList>
    </citation>
    <scope>NUCLEOTIDE SEQUENCE [LARGE SCALE GENOMIC DNA]</scope>
</reference>
<organism evidence="2 3">
    <name type="scientific">Candidatus Zambryskibacteria bacterium RIFCSPLOWO2_12_FULL_39_16</name>
    <dbReference type="NCBI Taxonomy" id="1802775"/>
    <lineage>
        <taxon>Bacteria</taxon>
        <taxon>Candidatus Zambryskiibacteriota</taxon>
    </lineage>
</organism>
<gene>
    <name evidence="2" type="ORF">A3G46_00830</name>
</gene>
<dbReference type="SUPFAM" id="SSF57884">
    <property type="entry name" value="Ada DNA repair protein, N-terminal domain (N-Ada 10)"/>
    <property type="match status" value="1"/>
</dbReference>
<name>A0A1G2URP2_9BACT</name>
<feature type="transmembrane region" description="Helical" evidence="1">
    <location>
        <begin position="43"/>
        <end position="60"/>
    </location>
</feature>
<evidence type="ECO:0000313" key="3">
    <source>
        <dbReference type="Proteomes" id="UP000177276"/>
    </source>
</evidence>
<protein>
    <recommendedName>
        <fullName evidence="4">Ada DNA repair metal-binding domain-containing protein</fullName>
    </recommendedName>
</protein>
<comment type="caution">
    <text evidence="2">The sequence shown here is derived from an EMBL/GenBank/DDBJ whole genome shotgun (WGS) entry which is preliminary data.</text>
</comment>
<sequence>MVEPSNIEEYVKKEDFDPSTSSGQVRKEGDWKDKLKNFIESKYFVLVVIILLSIIAYSLGRISGLENKRPEVKIISENLGEVKGVSSAEQAPSTTNSSEVVVGSKNSNKYHYPWCAGAKQISPQNLITFNSIGGARAAGYTPASNCKGLK</sequence>
<evidence type="ECO:0000313" key="2">
    <source>
        <dbReference type="EMBL" id="OHB12029.1"/>
    </source>
</evidence>